<evidence type="ECO:0000313" key="2">
    <source>
        <dbReference type="Proteomes" id="UP000039021"/>
    </source>
</evidence>
<sequence length="37" mass="3791">MFEVNARACCTAPRRIGHPATNCTGSVAAKASHPAHG</sequence>
<gene>
    <name evidence="1" type="ORF">ERS007739_01660</name>
</gene>
<name>A0A916LAF2_MYCTX</name>
<evidence type="ECO:0000313" key="1">
    <source>
        <dbReference type="EMBL" id="COX73416.1"/>
    </source>
</evidence>
<accession>A0A916LAF2</accession>
<dbReference type="EMBL" id="CSBK01000669">
    <property type="protein sequence ID" value="COX73416.1"/>
    <property type="molecule type" value="Genomic_DNA"/>
</dbReference>
<reference evidence="2" key="1">
    <citation type="submission" date="2015-03" db="EMBL/GenBank/DDBJ databases">
        <authorList>
            <consortium name="Pathogen Informatics"/>
        </authorList>
    </citation>
    <scope>NUCLEOTIDE SEQUENCE [LARGE SCALE GENOMIC DNA]</scope>
    <source>
        <strain evidence="2">N09902308</strain>
    </source>
</reference>
<dbReference type="AlphaFoldDB" id="A0A916LAF2"/>
<dbReference type="Proteomes" id="UP000039021">
    <property type="component" value="Unassembled WGS sequence"/>
</dbReference>
<comment type="caution">
    <text evidence="1">The sequence shown here is derived from an EMBL/GenBank/DDBJ whole genome shotgun (WGS) entry which is preliminary data.</text>
</comment>
<organism evidence="1 2">
    <name type="scientific">Mycobacterium tuberculosis</name>
    <dbReference type="NCBI Taxonomy" id="1773"/>
    <lineage>
        <taxon>Bacteria</taxon>
        <taxon>Bacillati</taxon>
        <taxon>Actinomycetota</taxon>
        <taxon>Actinomycetes</taxon>
        <taxon>Mycobacteriales</taxon>
        <taxon>Mycobacteriaceae</taxon>
        <taxon>Mycobacterium</taxon>
        <taxon>Mycobacterium tuberculosis complex</taxon>
    </lineage>
</organism>
<proteinExistence type="predicted"/>
<protein>
    <submittedName>
        <fullName evidence="1">Uncharacterized protein</fullName>
    </submittedName>
</protein>